<evidence type="ECO:0000313" key="1">
    <source>
        <dbReference type="EMBL" id="KAJ1105971.1"/>
    </source>
</evidence>
<accession>A0AAV7MRG7</accession>
<proteinExistence type="predicted"/>
<organism evidence="1 2">
    <name type="scientific">Pleurodeles waltl</name>
    <name type="common">Iberian ribbed newt</name>
    <dbReference type="NCBI Taxonomy" id="8319"/>
    <lineage>
        <taxon>Eukaryota</taxon>
        <taxon>Metazoa</taxon>
        <taxon>Chordata</taxon>
        <taxon>Craniata</taxon>
        <taxon>Vertebrata</taxon>
        <taxon>Euteleostomi</taxon>
        <taxon>Amphibia</taxon>
        <taxon>Batrachia</taxon>
        <taxon>Caudata</taxon>
        <taxon>Salamandroidea</taxon>
        <taxon>Salamandridae</taxon>
        <taxon>Pleurodelinae</taxon>
        <taxon>Pleurodeles</taxon>
    </lineage>
</organism>
<protein>
    <recommendedName>
        <fullName evidence="3">Reverse transcriptase</fullName>
    </recommendedName>
</protein>
<dbReference type="AlphaFoldDB" id="A0AAV7MRG7"/>
<dbReference type="EMBL" id="JANPWB010000013">
    <property type="protein sequence ID" value="KAJ1105971.1"/>
    <property type="molecule type" value="Genomic_DNA"/>
</dbReference>
<dbReference type="Proteomes" id="UP001066276">
    <property type="component" value="Chromosome 9"/>
</dbReference>
<gene>
    <name evidence="1" type="ORF">NDU88_003374</name>
</gene>
<feature type="non-terminal residue" evidence="1">
    <location>
        <position position="1"/>
    </location>
</feature>
<sequence>VEAALDPLRSLRGGWEGTVGRELTDSEWKKILAYPRMVSRNTRLRYLQYNYLHRTYLTPHRLFRIYGGSPATCPRCGGGGANFDHMVWTCPVIQTGWKEMLTTLTELLEVELRPSPEMCLLGLGPTALRGKVKGRFLDLTLALYKRLISRGW</sequence>
<reference evidence="1" key="1">
    <citation type="journal article" date="2022" name="bioRxiv">
        <title>Sequencing and chromosome-scale assembly of the giantPleurodeles waltlgenome.</title>
        <authorList>
            <person name="Brown T."/>
            <person name="Elewa A."/>
            <person name="Iarovenko S."/>
            <person name="Subramanian E."/>
            <person name="Araus A.J."/>
            <person name="Petzold A."/>
            <person name="Susuki M."/>
            <person name="Suzuki K.-i.T."/>
            <person name="Hayashi T."/>
            <person name="Toyoda A."/>
            <person name="Oliveira C."/>
            <person name="Osipova E."/>
            <person name="Leigh N.D."/>
            <person name="Simon A."/>
            <person name="Yun M.H."/>
        </authorList>
    </citation>
    <scope>NUCLEOTIDE SEQUENCE</scope>
    <source>
        <strain evidence="1">20211129_DDA</strain>
        <tissue evidence="1">Liver</tissue>
    </source>
</reference>
<keyword evidence="2" id="KW-1185">Reference proteome</keyword>
<evidence type="ECO:0008006" key="3">
    <source>
        <dbReference type="Google" id="ProtNLM"/>
    </source>
</evidence>
<comment type="caution">
    <text evidence="1">The sequence shown here is derived from an EMBL/GenBank/DDBJ whole genome shotgun (WGS) entry which is preliminary data.</text>
</comment>
<evidence type="ECO:0000313" key="2">
    <source>
        <dbReference type="Proteomes" id="UP001066276"/>
    </source>
</evidence>
<feature type="non-terminal residue" evidence="1">
    <location>
        <position position="152"/>
    </location>
</feature>
<name>A0AAV7MRG7_PLEWA</name>